<evidence type="ECO:0000313" key="1">
    <source>
        <dbReference type="EMBL" id="KAK3239471.1"/>
    </source>
</evidence>
<keyword evidence="2" id="KW-1185">Reference proteome</keyword>
<proteinExistence type="predicted"/>
<sequence length="110" mass="12184">MWKALTGTAMVGVSNIRWWSRQEVENEIALNFDSVPVLLQQLLDEGVGDATTRKMLDIYQADPLRLEVSFAAGRVESLRKYGRALVDDIENRGLLPNVDAVIPSSAAPRS</sequence>
<evidence type="ECO:0000313" key="2">
    <source>
        <dbReference type="Proteomes" id="UP001190700"/>
    </source>
</evidence>
<dbReference type="EMBL" id="LGRX02033906">
    <property type="protein sequence ID" value="KAK3239471.1"/>
    <property type="molecule type" value="Genomic_DNA"/>
</dbReference>
<dbReference type="Proteomes" id="UP001190700">
    <property type="component" value="Unassembled WGS sequence"/>
</dbReference>
<reference evidence="1 2" key="1">
    <citation type="journal article" date="2015" name="Genome Biol. Evol.">
        <title>Comparative Genomics of a Bacterivorous Green Alga Reveals Evolutionary Causalities and Consequences of Phago-Mixotrophic Mode of Nutrition.</title>
        <authorList>
            <person name="Burns J.A."/>
            <person name="Paasch A."/>
            <person name="Narechania A."/>
            <person name="Kim E."/>
        </authorList>
    </citation>
    <scope>NUCLEOTIDE SEQUENCE [LARGE SCALE GENOMIC DNA]</scope>
    <source>
        <strain evidence="1 2">PLY_AMNH</strain>
    </source>
</reference>
<name>A0AAE0BMS5_9CHLO</name>
<comment type="caution">
    <text evidence="1">The sequence shown here is derived from an EMBL/GenBank/DDBJ whole genome shotgun (WGS) entry which is preliminary data.</text>
</comment>
<gene>
    <name evidence="1" type="ORF">CYMTET_50610</name>
</gene>
<dbReference type="AlphaFoldDB" id="A0AAE0BMS5"/>
<accession>A0AAE0BMS5</accession>
<protein>
    <submittedName>
        <fullName evidence="1">Uncharacterized protein</fullName>
    </submittedName>
</protein>
<organism evidence="1 2">
    <name type="scientific">Cymbomonas tetramitiformis</name>
    <dbReference type="NCBI Taxonomy" id="36881"/>
    <lineage>
        <taxon>Eukaryota</taxon>
        <taxon>Viridiplantae</taxon>
        <taxon>Chlorophyta</taxon>
        <taxon>Pyramimonadophyceae</taxon>
        <taxon>Pyramimonadales</taxon>
        <taxon>Pyramimonadaceae</taxon>
        <taxon>Cymbomonas</taxon>
    </lineage>
</organism>